<dbReference type="EC" id="4.2.1.75" evidence="3 9"/>
<evidence type="ECO:0000256" key="3">
    <source>
        <dbReference type="ARBA" id="ARBA00013109"/>
    </source>
</evidence>
<dbReference type="AlphaFoldDB" id="A0A0Q9Y312"/>
<evidence type="ECO:0000256" key="8">
    <source>
        <dbReference type="ARBA" id="ARBA00048617"/>
    </source>
</evidence>
<comment type="pathway">
    <text evidence="1 9">Porphyrin-containing compound metabolism; protoporphyrin-IX biosynthesis; coproporphyrinogen-III from 5-aminolevulinate: step 3/4.</text>
</comment>
<dbReference type="InterPro" id="IPR039793">
    <property type="entry name" value="UROS/Hem4"/>
</dbReference>
<reference evidence="11 13" key="2">
    <citation type="submission" date="2015-06" db="EMBL/GenBank/DDBJ databases">
        <title>Genome sequencing project of Bacillus galactosidilyticus PL133.</title>
        <authorList>
            <person name="Gaiero J."/>
            <person name="Nicol R."/>
            <person name="Habash M."/>
        </authorList>
    </citation>
    <scope>NUCLEOTIDE SEQUENCE [LARGE SCALE GENOMIC DNA]</scope>
    <source>
        <strain evidence="11 13">PL133</strain>
    </source>
</reference>
<dbReference type="PANTHER" id="PTHR38042">
    <property type="entry name" value="UROPORPHYRINOGEN-III SYNTHASE, CHLOROPLASTIC"/>
    <property type="match status" value="1"/>
</dbReference>
<dbReference type="Gene3D" id="3.40.50.10090">
    <property type="match status" value="2"/>
</dbReference>
<evidence type="ECO:0000256" key="5">
    <source>
        <dbReference type="ARBA" id="ARBA00023244"/>
    </source>
</evidence>
<evidence type="ECO:0000256" key="1">
    <source>
        <dbReference type="ARBA" id="ARBA00004772"/>
    </source>
</evidence>
<evidence type="ECO:0000313" key="14">
    <source>
        <dbReference type="Proteomes" id="UP000077881"/>
    </source>
</evidence>
<reference evidence="12 14" key="1">
    <citation type="submission" date="2015-05" db="EMBL/GenBank/DDBJ databases">
        <title>Comparison of genome.</title>
        <authorList>
            <person name="Zheng Z."/>
            <person name="Sun M."/>
        </authorList>
    </citation>
    <scope>NUCLEOTIDE SEQUENCE [LARGE SCALE GENOMIC DNA]</scope>
    <source>
        <strain evidence="12 14">G25-74</strain>
    </source>
</reference>
<dbReference type="Proteomes" id="UP000077881">
    <property type="component" value="Unassembled WGS sequence"/>
</dbReference>
<dbReference type="SUPFAM" id="SSF69618">
    <property type="entry name" value="HemD-like"/>
    <property type="match status" value="1"/>
</dbReference>
<comment type="caution">
    <text evidence="11">The sequence shown here is derived from an EMBL/GenBank/DDBJ whole genome shotgun (WGS) entry which is preliminary data.</text>
</comment>
<comment type="catalytic activity">
    <reaction evidence="8 9">
        <text>hydroxymethylbilane = uroporphyrinogen III + H2O</text>
        <dbReference type="Rhea" id="RHEA:18965"/>
        <dbReference type="ChEBI" id="CHEBI:15377"/>
        <dbReference type="ChEBI" id="CHEBI:57308"/>
        <dbReference type="ChEBI" id="CHEBI:57845"/>
        <dbReference type="EC" id="4.2.1.75"/>
    </reaction>
</comment>
<dbReference type="OrthoDB" id="9815856at2"/>
<dbReference type="CDD" id="cd06578">
    <property type="entry name" value="HemD"/>
    <property type="match status" value="1"/>
</dbReference>
<dbReference type="GO" id="GO:0006782">
    <property type="term" value="P:protoporphyrinogen IX biosynthetic process"/>
    <property type="evidence" value="ECO:0007669"/>
    <property type="project" value="UniProtKB-UniRule"/>
</dbReference>
<dbReference type="PATRIC" id="fig|217031.4.peg.6104"/>
<evidence type="ECO:0000313" key="12">
    <source>
        <dbReference type="EMBL" id="OAK74220.1"/>
    </source>
</evidence>
<accession>A0A0Q9Y312</accession>
<evidence type="ECO:0000256" key="6">
    <source>
        <dbReference type="ARBA" id="ARBA00037589"/>
    </source>
</evidence>
<evidence type="ECO:0000259" key="10">
    <source>
        <dbReference type="Pfam" id="PF02602"/>
    </source>
</evidence>
<sequence>MNLRQKPLRGQHVLITRGGEQGEKFCMDVASAGGIPHMIPLIDFRHFTDPNQSHYLQHLSEYDWIIFTSKNGVYYFFEQVKNQLDEFHSFSQSIQFAVVGEKTKEALDRYHIDSCFMPHVFTAEDFVREFFQTKYSAKKVLIPKGNLARKTIAEGFRSRGILADEWIVYETFFPVVQSDQLLKLLVEDTLDIATFTSPSTFNHFMKIVKKPASEHVHRLTLAAIGTVTKQVIENKGYHVQICPEKFTMDELFQEIYNFFQKEQRNDGHEF</sequence>
<dbReference type="RefSeq" id="WP_057995536.1">
    <property type="nucleotide sequence ID" value="NZ_LDJR01000027.1"/>
</dbReference>
<keyword evidence="4 9" id="KW-0456">Lyase</keyword>
<comment type="similarity">
    <text evidence="2 9">Belongs to the uroporphyrinogen-III synthase family.</text>
</comment>
<dbReference type="GO" id="GO:0006780">
    <property type="term" value="P:uroporphyrinogen III biosynthetic process"/>
    <property type="evidence" value="ECO:0007669"/>
    <property type="project" value="UniProtKB-UniRule"/>
</dbReference>
<dbReference type="Proteomes" id="UP000053881">
    <property type="component" value="Unassembled WGS sequence"/>
</dbReference>
<evidence type="ECO:0000313" key="13">
    <source>
        <dbReference type="Proteomes" id="UP000053881"/>
    </source>
</evidence>
<dbReference type="InterPro" id="IPR036108">
    <property type="entry name" value="4pyrrol_syn_uPrphyn_synt_sf"/>
</dbReference>
<dbReference type="GO" id="GO:0004852">
    <property type="term" value="F:uroporphyrinogen-III synthase activity"/>
    <property type="evidence" value="ECO:0007669"/>
    <property type="project" value="UniProtKB-UniRule"/>
</dbReference>
<protein>
    <recommendedName>
        <fullName evidence="7 9">Uroporphyrinogen-III synthase</fullName>
        <ecNumber evidence="3 9">4.2.1.75</ecNumber>
    </recommendedName>
</protein>
<comment type="function">
    <text evidence="6 9">Catalyzes cyclization of the linear tetrapyrrole, hydroxymethylbilane, to the macrocyclic uroporphyrinogen III.</text>
</comment>
<evidence type="ECO:0000256" key="4">
    <source>
        <dbReference type="ARBA" id="ARBA00023239"/>
    </source>
</evidence>
<evidence type="ECO:0000256" key="2">
    <source>
        <dbReference type="ARBA" id="ARBA00008133"/>
    </source>
</evidence>
<name>A0A0Q9Y312_9BACI</name>
<dbReference type="PANTHER" id="PTHR38042:SF1">
    <property type="entry name" value="UROPORPHYRINOGEN-III SYNTHASE, CHLOROPLASTIC"/>
    <property type="match status" value="1"/>
</dbReference>
<dbReference type="UniPathway" id="UPA00251">
    <property type="reaction ID" value="UER00320"/>
</dbReference>
<organism evidence="11 13">
    <name type="scientific">Lederbergia galactosidilytica</name>
    <dbReference type="NCBI Taxonomy" id="217031"/>
    <lineage>
        <taxon>Bacteria</taxon>
        <taxon>Bacillati</taxon>
        <taxon>Bacillota</taxon>
        <taxon>Bacilli</taxon>
        <taxon>Bacillales</taxon>
        <taxon>Bacillaceae</taxon>
        <taxon>Lederbergia</taxon>
    </lineage>
</organism>
<evidence type="ECO:0000313" key="11">
    <source>
        <dbReference type="EMBL" id="KRG11458.1"/>
    </source>
</evidence>
<dbReference type="EMBL" id="LDJR01000027">
    <property type="protein sequence ID" value="OAK74220.1"/>
    <property type="molecule type" value="Genomic_DNA"/>
</dbReference>
<dbReference type="STRING" id="217031.ABB05_04860"/>
<gene>
    <name evidence="12" type="ORF">ABB05_04860</name>
    <name evidence="11" type="ORF">ACA29_18035</name>
</gene>
<keyword evidence="5 9" id="KW-0627">Porphyrin biosynthesis</keyword>
<dbReference type="InterPro" id="IPR003754">
    <property type="entry name" value="4pyrrol_synth_uPrphyn_synth"/>
</dbReference>
<dbReference type="EMBL" id="LGPB01000125">
    <property type="protein sequence ID" value="KRG11458.1"/>
    <property type="molecule type" value="Genomic_DNA"/>
</dbReference>
<keyword evidence="14" id="KW-1185">Reference proteome</keyword>
<evidence type="ECO:0000256" key="7">
    <source>
        <dbReference type="ARBA" id="ARBA00040167"/>
    </source>
</evidence>
<proteinExistence type="inferred from homology"/>
<feature type="domain" description="Tetrapyrrole biosynthesis uroporphyrinogen III synthase" evidence="10">
    <location>
        <begin position="30"/>
        <end position="253"/>
    </location>
</feature>
<evidence type="ECO:0000256" key="9">
    <source>
        <dbReference type="RuleBase" id="RU366031"/>
    </source>
</evidence>
<dbReference type="Pfam" id="PF02602">
    <property type="entry name" value="HEM4"/>
    <property type="match status" value="1"/>
</dbReference>